<dbReference type="RefSeq" id="WP_115091950.1">
    <property type="nucleotide sequence ID" value="NZ_CP068107.1"/>
</dbReference>
<evidence type="ECO:0000256" key="7">
    <source>
        <dbReference type="ARBA" id="ARBA00022840"/>
    </source>
</evidence>
<comment type="catalytic activity">
    <reaction evidence="13">
        <text>ATP + H2O = ADP + phosphate + H(+)</text>
        <dbReference type="Rhea" id="RHEA:13065"/>
        <dbReference type="ChEBI" id="CHEBI:15377"/>
        <dbReference type="ChEBI" id="CHEBI:15378"/>
        <dbReference type="ChEBI" id="CHEBI:30616"/>
        <dbReference type="ChEBI" id="CHEBI:43474"/>
        <dbReference type="ChEBI" id="CHEBI:456216"/>
        <dbReference type="EC" id="5.6.2.4"/>
    </reaction>
</comment>
<dbReference type="AlphaFoldDB" id="A0A378U4S8"/>
<keyword evidence="18" id="KW-1185">Reference proteome</keyword>
<keyword evidence="10" id="KW-0413">Isomerase</keyword>
<dbReference type="Gene3D" id="3.40.50.300">
    <property type="entry name" value="P-loop containing nucleotide triphosphate hydrolases"/>
    <property type="match status" value="4"/>
</dbReference>
<keyword evidence="3" id="KW-0227">DNA damage</keyword>
<dbReference type="PANTHER" id="PTHR11070">
    <property type="entry name" value="UVRD / RECB / PCRA DNA HELICASE FAMILY MEMBER"/>
    <property type="match status" value="1"/>
</dbReference>
<dbReference type="PROSITE" id="PS51217">
    <property type="entry name" value="UVRD_HELICASE_CTER"/>
    <property type="match status" value="1"/>
</dbReference>
<dbReference type="GO" id="GO:0000725">
    <property type="term" value="P:recombinational repair"/>
    <property type="evidence" value="ECO:0007669"/>
    <property type="project" value="TreeGrafter"/>
</dbReference>
<dbReference type="EMBL" id="UGQL01000002">
    <property type="protein sequence ID" value="STZ69143.1"/>
    <property type="molecule type" value="Genomic_DNA"/>
</dbReference>
<keyword evidence="5 14" id="KW-0347">Helicase</keyword>
<dbReference type="GO" id="GO:0016887">
    <property type="term" value="F:ATP hydrolysis activity"/>
    <property type="evidence" value="ECO:0007669"/>
    <property type="project" value="RHEA"/>
</dbReference>
<dbReference type="SUPFAM" id="SSF52540">
    <property type="entry name" value="P-loop containing nucleoside triphosphate hydrolases"/>
    <property type="match status" value="1"/>
</dbReference>
<evidence type="ECO:0000256" key="8">
    <source>
        <dbReference type="ARBA" id="ARBA00023125"/>
    </source>
</evidence>
<dbReference type="InterPro" id="IPR014016">
    <property type="entry name" value="UvrD-like_ATP-bd"/>
</dbReference>
<comment type="catalytic activity">
    <reaction evidence="11">
        <text>Couples ATP hydrolysis with the unwinding of duplex DNA by translocating in the 3'-5' direction.</text>
        <dbReference type="EC" id="5.6.2.4"/>
    </reaction>
</comment>
<dbReference type="InterPro" id="IPR011604">
    <property type="entry name" value="PDDEXK-like_dom_sf"/>
</dbReference>
<evidence type="ECO:0000256" key="13">
    <source>
        <dbReference type="ARBA" id="ARBA00048988"/>
    </source>
</evidence>
<dbReference type="GO" id="GO:0004527">
    <property type="term" value="F:exonuclease activity"/>
    <property type="evidence" value="ECO:0007669"/>
    <property type="project" value="UniProtKB-KW"/>
</dbReference>
<dbReference type="Pfam" id="PF13361">
    <property type="entry name" value="UvrD_C"/>
    <property type="match status" value="2"/>
</dbReference>
<dbReference type="PROSITE" id="PS51198">
    <property type="entry name" value="UVRD_HELICASE_ATP_BIND"/>
    <property type="match status" value="1"/>
</dbReference>
<dbReference type="GO" id="GO:0043138">
    <property type="term" value="F:3'-5' DNA helicase activity"/>
    <property type="evidence" value="ECO:0007669"/>
    <property type="project" value="UniProtKB-EC"/>
</dbReference>
<feature type="binding site" evidence="14">
    <location>
        <begin position="14"/>
        <end position="21"/>
    </location>
    <ligand>
        <name>ATP</name>
        <dbReference type="ChEBI" id="CHEBI:30616"/>
    </ligand>
</feature>
<keyword evidence="4 14" id="KW-0378">Hydrolase</keyword>
<keyword evidence="2 14" id="KW-0547">Nucleotide-binding</keyword>
<keyword evidence="8" id="KW-0238">DNA-binding</keyword>
<evidence type="ECO:0000256" key="11">
    <source>
        <dbReference type="ARBA" id="ARBA00034617"/>
    </source>
</evidence>
<evidence type="ECO:0000256" key="6">
    <source>
        <dbReference type="ARBA" id="ARBA00022839"/>
    </source>
</evidence>
<dbReference type="GO" id="GO:0005829">
    <property type="term" value="C:cytosol"/>
    <property type="evidence" value="ECO:0007669"/>
    <property type="project" value="TreeGrafter"/>
</dbReference>
<evidence type="ECO:0000259" key="16">
    <source>
        <dbReference type="PROSITE" id="PS51217"/>
    </source>
</evidence>
<dbReference type="PANTHER" id="PTHR11070:SF67">
    <property type="entry name" value="DNA 3'-5' HELICASE"/>
    <property type="match status" value="1"/>
</dbReference>
<evidence type="ECO:0000313" key="18">
    <source>
        <dbReference type="Proteomes" id="UP000255024"/>
    </source>
</evidence>
<evidence type="ECO:0000256" key="1">
    <source>
        <dbReference type="ARBA" id="ARBA00022722"/>
    </source>
</evidence>
<dbReference type="EC" id="5.6.2.4" evidence="12"/>
<dbReference type="InterPro" id="IPR027417">
    <property type="entry name" value="P-loop_NTPase"/>
</dbReference>
<evidence type="ECO:0000256" key="12">
    <source>
        <dbReference type="ARBA" id="ARBA00034808"/>
    </source>
</evidence>
<dbReference type="GO" id="GO:0005524">
    <property type="term" value="F:ATP binding"/>
    <property type="evidence" value="ECO:0007669"/>
    <property type="project" value="UniProtKB-UniRule"/>
</dbReference>
<evidence type="ECO:0000256" key="10">
    <source>
        <dbReference type="ARBA" id="ARBA00023235"/>
    </source>
</evidence>
<dbReference type="InterPro" id="IPR000212">
    <property type="entry name" value="DNA_helicase_UvrD/REP"/>
</dbReference>
<keyword evidence="7 14" id="KW-0067">ATP-binding</keyword>
<protein>
    <recommendedName>
        <fullName evidence="12">DNA 3'-5' helicase</fullName>
        <ecNumber evidence="12">5.6.2.4</ecNumber>
    </recommendedName>
</protein>
<name>A0A378U4S8_MYROD</name>
<proteinExistence type="predicted"/>
<dbReference type="GO" id="GO:0003677">
    <property type="term" value="F:DNA binding"/>
    <property type="evidence" value="ECO:0007669"/>
    <property type="project" value="UniProtKB-KW"/>
</dbReference>
<feature type="domain" description="UvrD-like helicase ATP-binding" evidence="15">
    <location>
        <begin position="1"/>
        <end position="467"/>
    </location>
</feature>
<sequence>MVRAEKASFSVYNASAGSGKTHTLVKEYLKIVLVDRSDDAYRKILAITFTNKAVAEMKNRILSCLYAFSQKETGNKFQSMLDQLVEETGLKEEEIKKKSERIMKHIIHNYASFDISTIDKFTHKVIRSFAFDLNLPMSFEVSLDSDELLQEAVDSVIAKAGTDEELTKVLIDFSIDKADNDKSWDITRELKEMGALLLNENNREEIALFDEKTLKDFVVTRDYLRKKIEEITNETKQKGQAIWDLLIDKGVDMKSFSRGTFPNHLLAIINDTDKSTQRKYVEFEEVTLLKAAKDRDTIEALLPEVLRQLAVIYQLFAKRLFYQAFLKNITPLSLLNILGIEMQHIQDEKNMLSISQFNAIIHNEIQHQPAPFIYERLGERYRHFFIDEFQDTSVMQWDNLVPLIDNALAGEDFGVKGTLMLVGDPKQSIYRWRGGKAEQFIALSKEDNPFSNPDKEVVVLGKNYRSYSEVIQFNNTFFNGVSSFFTQEDYKHIYEHQSYQEINSKVGGYVNLQFLDEGLVDKENEIDKEQLYLQATLATIHRCKEQGFQYSDMVVLTRKRAHGIALANYLTEQEIPILSSDSLLISHATEVRLIMDVLRYIRNKEDKESKTMMLYYIANKRQQEAVHDFIEEGLAFTADAEFEAWLLSKEVVIFFDQCRKKSLYEAVEIIVRAFFPTKATSSYVLYFLDIVLERTIKNQYGIGDFILYWEDNNHKFSIPTPEGKDAVQLMTIHKSKGLEFPIVIFPFAEEDYDRSNRDKLWVEFDELDEGIELPKALVDAKKEVKEYGAYAEKLYAEKEQEELLDNINVLYVALTRAEEQLHIITTRDMKTDGEYKNNMSRFFIHYLRQQGLYQEDVNEYAFGNPQRLSKASETALDQNKLIQSVESLFNFNDIKIAEREALMWDTQVGEAIAYGNITHKIMSFIQTEQDIEPAIERALEEGLIVTSDRASFTQAIQQIIAHPDLQVFFSEGMVYNERMIIGKQKNNLIPDRVLIRENKAYLLDYKTGKPEEKYIKQLAKYEESLQEMGYEVAKKVILYMGVDDLNIIHL</sequence>
<dbReference type="Pfam" id="PF00580">
    <property type="entry name" value="UvrD-helicase"/>
    <property type="match status" value="1"/>
</dbReference>
<evidence type="ECO:0000256" key="2">
    <source>
        <dbReference type="ARBA" id="ARBA00022741"/>
    </source>
</evidence>
<gene>
    <name evidence="17" type="primary">addA</name>
    <name evidence="17" type="ORF">NCTC11179_02640</name>
</gene>
<evidence type="ECO:0000256" key="14">
    <source>
        <dbReference type="PROSITE-ProRule" id="PRU00560"/>
    </source>
</evidence>
<evidence type="ECO:0000256" key="5">
    <source>
        <dbReference type="ARBA" id="ARBA00022806"/>
    </source>
</evidence>
<evidence type="ECO:0000256" key="3">
    <source>
        <dbReference type="ARBA" id="ARBA00022763"/>
    </source>
</evidence>
<feature type="domain" description="UvrD-like helicase C-terminal" evidence="16">
    <location>
        <begin position="492"/>
        <end position="737"/>
    </location>
</feature>
<dbReference type="Proteomes" id="UP000255024">
    <property type="component" value="Unassembled WGS sequence"/>
</dbReference>
<organism evidence="17 18">
    <name type="scientific">Myroides odoratus</name>
    <name type="common">Flavobacterium odoratum</name>
    <dbReference type="NCBI Taxonomy" id="256"/>
    <lineage>
        <taxon>Bacteria</taxon>
        <taxon>Pseudomonadati</taxon>
        <taxon>Bacteroidota</taxon>
        <taxon>Flavobacteriia</taxon>
        <taxon>Flavobacteriales</taxon>
        <taxon>Flavobacteriaceae</taxon>
        <taxon>Myroides</taxon>
    </lineage>
</organism>
<keyword evidence="9" id="KW-0234">DNA repair</keyword>
<dbReference type="Gene3D" id="3.90.320.10">
    <property type="match status" value="1"/>
</dbReference>
<evidence type="ECO:0000313" key="17">
    <source>
        <dbReference type="EMBL" id="STZ69143.1"/>
    </source>
</evidence>
<evidence type="ECO:0000259" key="15">
    <source>
        <dbReference type="PROSITE" id="PS51198"/>
    </source>
</evidence>
<keyword evidence="1" id="KW-0540">Nuclease</keyword>
<reference evidence="17 18" key="1">
    <citation type="submission" date="2018-06" db="EMBL/GenBank/DDBJ databases">
        <authorList>
            <consortium name="Pathogen Informatics"/>
            <person name="Doyle S."/>
        </authorList>
    </citation>
    <scope>NUCLEOTIDE SEQUENCE [LARGE SCALE GENOMIC DNA]</scope>
    <source>
        <strain evidence="17 18">NCTC11179</strain>
    </source>
</reference>
<evidence type="ECO:0000256" key="9">
    <source>
        <dbReference type="ARBA" id="ARBA00023204"/>
    </source>
</evidence>
<evidence type="ECO:0000256" key="4">
    <source>
        <dbReference type="ARBA" id="ARBA00022801"/>
    </source>
</evidence>
<accession>A0A378U4S8</accession>
<dbReference type="InterPro" id="IPR014017">
    <property type="entry name" value="DNA_helicase_UvrD-like_C"/>
</dbReference>
<keyword evidence="6" id="KW-0269">Exonuclease</keyword>